<keyword evidence="3" id="KW-1185">Reference proteome</keyword>
<reference evidence="2 3" key="1">
    <citation type="submission" date="2019-03" db="EMBL/GenBank/DDBJ databases">
        <title>Genomic Encyclopedia of Archaeal and Bacterial Type Strains, Phase II (KMG-II): from individual species to whole genera.</title>
        <authorList>
            <person name="Goeker M."/>
        </authorList>
    </citation>
    <scope>NUCLEOTIDE SEQUENCE [LARGE SCALE GENOMIC DNA]</scope>
    <source>
        <strain evidence="2 3">DSM 15388</strain>
    </source>
</reference>
<proteinExistence type="predicted"/>
<dbReference type="Proteomes" id="UP000295793">
    <property type="component" value="Unassembled WGS sequence"/>
</dbReference>
<accession>A0A4R3IE35</accession>
<evidence type="ECO:0000313" key="3">
    <source>
        <dbReference type="Proteomes" id="UP000295793"/>
    </source>
</evidence>
<organism evidence="2 3">
    <name type="scientific">Reinekea marinisedimentorum</name>
    <dbReference type="NCBI Taxonomy" id="230495"/>
    <lineage>
        <taxon>Bacteria</taxon>
        <taxon>Pseudomonadati</taxon>
        <taxon>Pseudomonadota</taxon>
        <taxon>Gammaproteobacteria</taxon>
        <taxon>Oceanospirillales</taxon>
        <taxon>Saccharospirillaceae</taxon>
        <taxon>Reinekea</taxon>
    </lineage>
</organism>
<dbReference type="AlphaFoldDB" id="A0A4R3IE35"/>
<evidence type="ECO:0000259" key="1">
    <source>
        <dbReference type="Pfam" id="PF08668"/>
    </source>
</evidence>
<comment type="caution">
    <text evidence="2">The sequence shown here is derived from an EMBL/GenBank/DDBJ whole genome shotgun (WGS) entry which is preliminary data.</text>
</comment>
<dbReference type="EMBL" id="SLZR01000002">
    <property type="protein sequence ID" value="TCS43041.1"/>
    <property type="molecule type" value="Genomic_DNA"/>
</dbReference>
<dbReference type="OrthoDB" id="6188783at2"/>
<dbReference type="SUPFAM" id="SSF109604">
    <property type="entry name" value="HD-domain/PDEase-like"/>
    <property type="match status" value="1"/>
</dbReference>
<dbReference type="Pfam" id="PF08668">
    <property type="entry name" value="HDOD"/>
    <property type="match status" value="1"/>
</dbReference>
<dbReference type="Gene3D" id="1.10.3210.10">
    <property type="entry name" value="Hypothetical protein af1432"/>
    <property type="match status" value="1"/>
</dbReference>
<name>A0A4R3IE35_9GAMM</name>
<dbReference type="RefSeq" id="WP_132699615.1">
    <property type="nucleotide sequence ID" value="NZ_SLZR01000002.1"/>
</dbReference>
<sequence length="525" mass="60197">MTTDTDWFKRVQQLHLPAVLPVNSLPQADAPLGEWMDVIREDPLLTIHLFRFANKMLASHDVSVRTLDQAVSLLGNNRLVELTTKVPRIAENTPSEKGLLRVIGDSLLAASLMRQWFEIRRIPWTEADYWMTLFYDIGLWVCWLLEPEKMETIENRVREGENREHLIEQFMGVNTRDWNLKLCNYFQLPVLPDEDTIAQSGAHLQPFKKSALKFFLPFSHELSFAVRQDWNSDAMKTLCRTGETSLGLPDFYQQLKVWVANAAREFRLHHTATAARHLLAQQPSVSTSHDCGGFSESDLAAANKIAAAAIERSKSEQKSIWDITDESLPSISEIDLGTDTSFTDSNEWPILNKPTRRLSVDLDAQKEIRRQFRNRKTWHSALEIQESALFGLRKGLRLSRIVTMEAEGGFWQVFDSDGCKTSPLLRRLKFPMHSSEFITQLSKKVTTLWVNDSNREKADRLLPPPLMMAAGGEGFFLRSFAIGSDITMLLYADAFEQSDYLNEIDYQLFRDYCADWNVALNKMRS</sequence>
<dbReference type="InterPro" id="IPR013976">
    <property type="entry name" value="HDOD"/>
</dbReference>
<gene>
    <name evidence="2" type="ORF">BCF53_10264</name>
</gene>
<evidence type="ECO:0000313" key="2">
    <source>
        <dbReference type="EMBL" id="TCS43041.1"/>
    </source>
</evidence>
<feature type="domain" description="HDOD" evidence="1">
    <location>
        <begin position="28"/>
        <end position="189"/>
    </location>
</feature>
<protein>
    <submittedName>
        <fullName evidence="2">HDOD domain-containing protein</fullName>
    </submittedName>
</protein>